<keyword evidence="1" id="KW-0732">Signal</keyword>
<evidence type="ECO:0000313" key="3">
    <source>
        <dbReference type="Proteomes" id="UP000223060"/>
    </source>
</evidence>
<dbReference type="Proteomes" id="UP000223060">
    <property type="component" value="Chromosome"/>
</dbReference>
<feature type="chain" id="PRO_5010571766" evidence="1">
    <location>
        <begin position="30"/>
        <end position="146"/>
    </location>
</feature>
<accession>A0A1S7FQC4</accession>
<dbReference type="KEGG" id="lwi:UE46_00070"/>
<organism evidence="2 3">
    <name type="scientific">Listeria weihenstephanensis</name>
    <dbReference type="NCBI Taxonomy" id="1006155"/>
    <lineage>
        <taxon>Bacteria</taxon>
        <taxon>Bacillati</taxon>
        <taxon>Bacillota</taxon>
        <taxon>Bacilli</taxon>
        <taxon>Bacillales</taxon>
        <taxon>Listeriaceae</taxon>
        <taxon>Listeria</taxon>
    </lineage>
</organism>
<gene>
    <name evidence="2" type="ORF">UE46_00070</name>
</gene>
<evidence type="ECO:0000313" key="2">
    <source>
        <dbReference type="EMBL" id="AQY49616.1"/>
    </source>
</evidence>
<sequence>MKRRFIRFKRMGVILLLVSMMLIPISAQAAFKDYQDLGAGVVGRNNWEVSPGSSSEIFEANTKIKYAGWSSNNDPWTKAHARYGSYYGQGSSYTDNSPGDHYAVVIMRYDINPRGFLGAYSEHSRNDQETAWLEIPGTFTKKLKGE</sequence>
<feature type="signal peptide" evidence="1">
    <location>
        <begin position="1"/>
        <end position="29"/>
    </location>
</feature>
<dbReference type="EMBL" id="CP011102">
    <property type="protein sequence ID" value="AQY49616.1"/>
    <property type="molecule type" value="Genomic_DNA"/>
</dbReference>
<keyword evidence="3" id="KW-1185">Reference proteome</keyword>
<evidence type="ECO:0000256" key="1">
    <source>
        <dbReference type="SAM" id="SignalP"/>
    </source>
</evidence>
<name>A0A1S7FQC4_9LIST</name>
<protein>
    <submittedName>
        <fullName evidence="2">Uncharacterized protein</fullName>
    </submittedName>
</protein>
<reference evidence="3" key="1">
    <citation type="submission" date="2015-03" db="EMBL/GenBank/DDBJ databases">
        <authorList>
            <person name="Ferrari E."/>
            <person name="Walter M.C."/>
            <person name="Huptas C."/>
            <person name="Scherer S."/>
            <person name="Mueller-Herbst S."/>
        </authorList>
    </citation>
    <scope>NUCLEOTIDE SEQUENCE [LARGE SCALE GENOMIC DNA]</scope>
    <source>
        <strain evidence="3">LWP01</strain>
    </source>
</reference>
<proteinExistence type="predicted"/>
<dbReference type="AlphaFoldDB" id="A0A1S7FQC4"/>